<proteinExistence type="predicted"/>
<dbReference type="EMBL" id="VSRR010143212">
    <property type="protein sequence ID" value="MPD04868.1"/>
    <property type="molecule type" value="Genomic_DNA"/>
</dbReference>
<dbReference type="Proteomes" id="UP000324222">
    <property type="component" value="Unassembled WGS sequence"/>
</dbReference>
<comment type="caution">
    <text evidence="2">The sequence shown here is derived from an EMBL/GenBank/DDBJ whole genome shotgun (WGS) entry which is preliminary data.</text>
</comment>
<organism evidence="2 3">
    <name type="scientific">Portunus trituberculatus</name>
    <name type="common">Swimming crab</name>
    <name type="synonym">Neptunus trituberculatus</name>
    <dbReference type="NCBI Taxonomy" id="210409"/>
    <lineage>
        <taxon>Eukaryota</taxon>
        <taxon>Metazoa</taxon>
        <taxon>Ecdysozoa</taxon>
        <taxon>Arthropoda</taxon>
        <taxon>Crustacea</taxon>
        <taxon>Multicrustacea</taxon>
        <taxon>Malacostraca</taxon>
        <taxon>Eumalacostraca</taxon>
        <taxon>Eucarida</taxon>
        <taxon>Decapoda</taxon>
        <taxon>Pleocyemata</taxon>
        <taxon>Brachyura</taxon>
        <taxon>Eubrachyura</taxon>
        <taxon>Portunoidea</taxon>
        <taxon>Portunidae</taxon>
        <taxon>Portuninae</taxon>
        <taxon>Portunus</taxon>
    </lineage>
</organism>
<sequence length="74" mass="8566">MKLFLGFTLRDTTRPSLITILRRRGLSGGNRQAAGRRRLKVTRNERMRGRSHQPASVTLLMPRDRNLARGHTER</sequence>
<feature type="compositionally biased region" description="Basic and acidic residues" evidence="1">
    <location>
        <begin position="62"/>
        <end position="74"/>
    </location>
</feature>
<keyword evidence="3" id="KW-1185">Reference proteome</keyword>
<reference evidence="2 3" key="1">
    <citation type="submission" date="2019-05" db="EMBL/GenBank/DDBJ databases">
        <title>Another draft genome of Portunus trituberculatus and its Hox gene families provides insights of decapod evolution.</title>
        <authorList>
            <person name="Jeong J.-H."/>
            <person name="Song I."/>
            <person name="Kim S."/>
            <person name="Choi T."/>
            <person name="Kim D."/>
            <person name="Ryu S."/>
            <person name="Kim W."/>
        </authorList>
    </citation>
    <scope>NUCLEOTIDE SEQUENCE [LARGE SCALE GENOMIC DNA]</scope>
    <source>
        <tissue evidence="2">Muscle</tissue>
    </source>
</reference>
<accession>A0A5B7KHY0</accession>
<evidence type="ECO:0000313" key="2">
    <source>
        <dbReference type="EMBL" id="MPD04868.1"/>
    </source>
</evidence>
<dbReference type="AlphaFoldDB" id="A0A5B7KHY0"/>
<evidence type="ECO:0000256" key="1">
    <source>
        <dbReference type="SAM" id="MobiDB-lite"/>
    </source>
</evidence>
<name>A0A5B7KHY0_PORTR</name>
<protein>
    <submittedName>
        <fullName evidence="2">Uncharacterized protein</fullName>
    </submittedName>
</protein>
<evidence type="ECO:0000313" key="3">
    <source>
        <dbReference type="Proteomes" id="UP000324222"/>
    </source>
</evidence>
<feature type="region of interest" description="Disordered" evidence="1">
    <location>
        <begin position="45"/>
        <end position="74"/>
    </location>
</feature>
<gene>
    <name evidence="2" type="ORF">E2C01_100579</name>
</gene>